<accession>A0ABP8DVX5</accession>
<name>A0ABP8DVX5_9ACTN</name>
<comment type="caution">
    <text evidence="1">The sequence shown here is derived from an EMBL/GenBank/DDBJ whole genome shotgun (WGS) entry which is preliminary data.</text>
</comment>
<sequence>MKGRIRRLSGRMRPRRSLRLLTLGAVVVVAVGTSTTVMGSPAMANCAQRSFAFHGNQAQVNNCPGNGADSWAWVWNGSRSNDYASLQLEFDNGQKERLVTGSGYSAASNSYWKTGDIWRAKICYSWGQRVVCDSWVYV</sequence>
<evidence type="ECO:0000313" key="2">
    <source>
        <dbReference type="Proteomes" id="UP001500620"/>
    </source>
</evidence>
<dbReference type="Proteomes" id="UP001500620">
    <property type="component" value="Unassembled WGS sequence"/>
</dbReference>
<protein>
    <recommendedName>
        <fullName evidence="3">Secreted protein</fullName>
    </recommendedName>
</protein>
<reference evidence="2" key="1">
    <citation type="journal article" date="2019" name="Int. J. Syst. Evol. Microbiol.">
        <title>The Global Catalogue of Microorganisms (GCM) 10K type strain sequencing project: providing services to taxonomists for standard genome sequencing and annotation.</title>
        <authorList>
            <consortium name="The Broad Institute Genomics Platform"/>
            <consortium name="The Broad Institute Genome Sequencing Center for Infectious Disease"/>
            <person name="Wu L."/>
            <person name="Ma J."/>
        </authorList>
    </citation>
    <scope>NUCLEOTIDE SEQUENCE [LARGE SCALE GENOMIC DNA]</scope>
    <source>
        <strain evidence="2">JCM 17441</strain>
    </source>
</reference>
<keyword evidence="2" id="KW-1185">Reference proteome</keyword>
<proteinExistence type="predicted"/>
<organism evidence="1 2">
    <name type="scientific">Dactylosporangium darangshiense</name>
    <dbReference type="NCBI Taxonomy" id="579108"/>
    <lineage>
        <taxon>Bacteria</taxon>
        <taxon>Bacillati</taxon>
        <taxon>Actinomycetota</taxon>
        <taxon>Actinomycetes</taxon>
        <taxon>Micromonosporales</taxon>
        <taxon>Micromonosporaceae</taxon>
        <taxon>Dactylosporangium</taxon>
    </lineage>
</organism>
<evidence type="ECO:0000313" key="1">
    <source>
        <dbReference type="EMBL" id="GAA4264151.1"/>
    </source>
</evidence>
<gene>
    <name evidence="1" type="ORF">GCM10022255_115140</name>
</gene>
<evidence type="ECO:0008006" key="3">
    <source>
        <dbReference type="Google" id="ProtNLM"/>
    </source>
</evidence>
<dbReference type="EMBL" id="BAABAT010000101">
    <property type="protein sequence ID" value="GAA4264151.1"/>
    <property type="molecule type" value="Genomic_DNA"/>
</dbReference>